<dbReference type="EC" id="2.4.1.227" evidence="12"/>
<keyword evidence="1" id="KW-1003">Cell membrane</keyword>
<dbReference type="GO" id="GO:0009252">
    <property type="term" value="P:peptidoglycan biosynthetic process"/>
    <property type="evidence" value="ECO:0007669"/>
    <property type="project" value="UniProtKB-KW"/>
</dbReference>
<dbReference type="PANTHER" id="PTHR21015">
    <property type="entry name" value="UDP-N-ACETYLGLUCOSAMINE--N-ACETYLMURAMYL-(PENTAPEPTIDE) PYROPHOSPHORYL-UNDECAPRENOL N-ACETYLGLUCOSAMINE TRANSFERASE 1"/>
    <property type="match status" value="1"/>
</dbReference>
<dbReference type="GO" id="GO:0050511">
    <property type="term" value="F:undecaprenyldiphospho-muramoylpentapeptide beta-N-acetylglucosaminyltransferase activity"/>
    <property type="evidence" value="ECO:0007669"/>
    <property type="project" value="InterPro"/>
</dbReference>
<proteinExistence type="inferred from homology"/>
<name>A0A3B1AH10_9ZZZZ</name>
<feature type="domain" description="Glycosyltransferase family 28 N-terminal" evidence="10">
    <location>
        <begin position="9"/>
        <end position="146"/>
    </location>
</feature>
<evidence type="ECO:0000259" key="10">
    <source>
        <dbReference type="Pfam" id="PF03033"/>
    </source>
</evidence>
<dbReference type="GO" id="GO:0008360">
    <property type="term" value="P:regulation of cell shape"/>
    <property type="evidence" value="ECO:0007669"/>
    <property type="project" value="UniProtKB-KW"/>
</dbReference>
<dbReference type="GO" id="GO:0005975">
    <property type="term" value="P:carbohydrate metabolic process"/>
    <property type="evidence" value="ECO:0007669"/>
    <property type="project" value="InterPro"/>
</dbReference>
<dbReference type="Gene3D" id="3.40.50.2000">
    <property type="entry name" value="Glycogen Phosphorylase B"/>
    <property type="match status" value="2"/>
</dbReference>
<evidence type="ECO:0000256" key="7">
    <source>
        <dbReference type="ARBA" id="ARBA00023136"/>
    </source>
</evidence>
<keyword evidence="6" id="KW-0573">Peptidoglycan synthesis</keyword>
<sequence>MEYKDKKTIVVMAGGTGGHVYPALAVADVLREEGFNIIWIGNENSFEAGVVSKSAYHMEYISIRGLRGTKLINTLIMPFRLISAVYQAVIILRRYEPVSVLGMGGYVSGPGAIACKLLKIPLIIHEQNSIPGFTNRILSGFAASVLVAFPNVFKNKTNTIYTGNPIRESITNLPEPNVRCAEHSGNIRLLVLGGSLGAKYLNDNLPVSLAQLPKGQNFDVWHQAGKGKHVETIAAYLHQNIQAKVVEFIVDMEAAYMWADLVICRAGAMTVSEISNVGVASILVPYPHAVDDHQTHNAAFLVNANAAIMAQQSDMTMTSLTTLLSGLLIKGRSYLLAMANNAYSLAKPDATLRVAQICMEAANA</sequence>
<gene>
    <name evidence="12" type="ORF">MNBD_GAMMA22-1454</name>
</gene>
<evidence type="ECO:0000256" key="8">
    <source>
        <dbReference type="ARBA" id="ARBA00023306"/>
    </source>
</evidence>
<evidence type="ECO:0000259" key="11">
    <source>
        <dbReference type="Pfam" id="PF04101"/>
    </source>
</evidence>
<keyword evidence="7" id="KW-0472">Membrane</keyword>
<dbReference type="GO" id="GO:0051301">
    <property type="term" value="P:cell division"/>
    <property type="evidence" value="ECO:0007669"/>
    <property type="project" value="UniProtKB-KW"/>
</dbReference>
<accession>A0A3B1AH10</accession>
<dbReference type="GO" id="GO:0071555">
    <property type="term" value="P:cell wall organization"/>
    <property type="evidence" value="ECO:0007669"/>
    <property type="project" value="UniProtKB-KW"/>
</dbReference>
<evidence type="ECO:0000256" key="5">
    <source>
        <dbReference type="ARBA" id="ARBA00022960"/>
    </source>
</evidence>
<dbReference type="Pfam" id="PF04101">
    <property type="entry name" value="Glyco_tran_28_C"/>
    <property type="match status" value="1"/>
</dbReference>
<dbReference type="SUPFAM" id="SSF53756">
    <property type="entry name" value="UDP-Glycosyltransferase/glycogen phosphorylase"/>
    <property type="match status" value="1"/>
</dbReference>
<evidence type="ECO:0000256" key="6">
    <source>
        <dbReference type="ARBA" id="ARBA00022984"/>
    </source>
</evidence>
<dbReference type="InterPro" id="IPR007235">
    <property type="entry name" value="Glyco_trans_28_C"/>
</dbReference>
<keyword evidence="5" id="KW-0133">Cell shape</keyword>
<evidence type="ECO:0000313" key="12">
    <source>
        <dbReference type="EMBL" id="VAW99173.1"/>
    </source>
</evidence>
<dbReference type="InterPro" id="IPR006009">
    <property type="entry name" value="GlcNAc_MurG"/>
</dbReference>
<keyword evidence="3 12" id="KW-0328">Glycosyltransferase</keyword>
<keyword evidence="8" id="KW-0131">Cell cycle</keyword>
<evidence type="ECO:0000256" key="1">
    <source>
        <dbReference type="ARBA" id="ARBA00022475"/>
    </source>
</evidence>
<dbReference type="EMBL" id="UOFS01000039">
    <property type="protein sequence ID" value="VAW99173.1"/>
    <property type="molecule type" value="Genomic_DNA"/>
</dbReference>
<evidence type="ECO:0000256" key="9">
    <source>
        <dbReference type="ARBA" id="ARBA00023316"/>
    </source>
</evidence>
<evidence type="ECO:0000256" key="3">
    <source>
        <dbReference type="ARBA" id="ARBA00022676"/>
    </source>
</evidence>
<keyword evidence="4 12" id="KW-0808">Transferase</keyword>
<evidence type="ECO:0000256" key="2">
    <source>
        <dbReference type="ARBA" id="ARBA00022618"/>
    </source>
</evidence>
<dbReference type="InterPro" id="IPR004276">
    <property type="entry name" value="GlycoTrans_28_N"/>
</dbReference>
<dbReference type="Pfam" id="PF03033">
    <property type="entry name" value="Glyco_transf_28"/>
    <property type="match status" value="1"/>
</dbReference>
<dbReference type="PANTHER" id="PTHR21015:SF22">
    <property type="entry name" value="GLYCOSYLTRANSFERASE"/>
    <property type="match status" value="1"/>
</dbReference>
<dbReference type="CDD" id="cd03785">
    <property type="entry name" value="GT28_MurG"/>
    <property type="match status" value="1"/>
</dbReference>
<keyword evidence="2" id="KW-0132">Cell division</keyword>
<reference evidence="12" key="1">
    <citation type="submission" date="2018-06" db="EMBL/GenBank/DDBJ databases">
        <authorList>
            <person name="Zhirakovskaya E."/>
        </authorList>
    </citation>
    <scope>NUCLEOTIDE SEQUENCE</scope>
</reference>
<evidence type="ECO:0000256" key="4">
    <source>
        <dbReference type="ARBA" id="ARBA00022679"/>
    </source>
</evidence>
<organism evidence="12">
    <name type="scientific">hydrothermal vent metagenome</name>
    <dbReference type="NCBI Taxonomy" id="652676"/>
    <lineage>
        <taxon>unclassified sequences</taxon>
        <taxon>metagenomes</taxon>
        <taxon>ecological metagenomes</taxon>
    </lineage>
</organism>
<keyword evidence="9" id="KW-0961">Cell wall biogenesis/degradation</keyword>
<feature type="domain" description="Glycosyl transferase family 28 C-terminal" evidence="11">
    <location>
        <begin position="189"/>
        <end position="348"/>
    </location>
</feature>
<dbReference type="AlphaFoldDB" id="A0A3B1AH10"/>
<dbReference type="NCBIfam" id="TIGR01133">
    <property type="entry name" value="murG"/>
    <property type="match status" value="1"/>
</dbReference>
<protein>
    <submittedName>
        <fullName evidence="12">UDP-N-acetylglucosamine--N-acetylmuramyl-(Pentapeptide) pyrophosphoryl-undecaprenol N-acetylglucosamine transferase</fullName>
        <ecNumber evidence="12">2.4.1.227</ecNumber>
    </submittedName>
</protein>
<dbReference type="HAMAP" id="MF_00033">
    <property type="entry name" value="MurG"/>
    <property type="match status" value="1"/>
</dbReference>